<organism evidence="1 2">
    <name type="scientific">Escherichia phage Mangalitsa</name>
    <dbReference type="NCBI Taxonomy" id="2589658"/>
    <lineage>
        <taxon>Viruses</taxon>
        <taxon>Duplodnaviria</taxon>
        <taxon>Heunggongvirae</taxon>
        <taxon>Uroviricota</taxon>
        <taxon>Caudoviricetes</taxon>
        <taxon>Chaseviridae</taxon>
        <taxon>Cleopatravirinae</taxon>
        <taxon>Carltongylesvirus</taxon>
        <taxon>Carltongylesvirus mangalitsa</taxon>
    </lineage>
</organism>
<accession>A0A5B9N4Z7</accession>
<gene>
    <name evidence="1" type="ORF">Mangalitsa_033</name>
</gene>
<reference evidence="2" key="1">
    <citation type="submission" date="2019-06" db="EMBL/GenBank/DDBJ databases">
        <title>Complete Genome Sequence of Escherichia coli Myophage Mangalitsa.</title>
        <authorList>
            <person name="Atkison C.L."/>
            <person name="Boeckman J."/>
            <person name="Newkirk H."/>
            <person name="Liu M."/>
            <person name="Gill J.J."/>
            <person name="Cahill J."/>
            <person name="Ramsey J."/>
        </authorList>
    </citation>
    <scope>NUCLEOTIDE SEQUENCE [LARGE SCALE GENOMIC DNA]</scope>
</reference>
<dbReference type="Proteomes" id="UP000323054">
    <property type="component" value="Segment"/>
</dbReference>
<evidence type="ECO:0000313" key="2">
    <source>
        <dbReference type="Proteomes" id="UP000323054"/>
    </source>
</evidence>
<evidence type="ECO:0000313" key="1">
    <source>
        <dbReference type="EMBL" id="QEG07835.1"/>
    </source>
</evidence>
<keyword evidence="2" id="KW-1185">Reference proteome</keyword>
<proteinExistence type="predicted"/>
<name>A0A5B9N4Z7_9CAUD</name>
<sequence length="69" mass="8053">MPNLVAQTRVFIEVISIWMYSRMRSFSDKRSESSWKDMPTELTETITVVAIHYRETVLKLATVHAEGHQ</sequence>
<protein>
    <submittedName>
        <fullName evidence="1">Uncharacterized protein</fullName>
    </submittedName>
</protein>
<dbReference type="EMBL" id="MN045229">
    <property type="protein sequence ID" value="QEG07835.1"/>
    <property type="molecule type" value="Genomic_DNA"/>
</dbReference>